<accession>A0ACC2AW38</accession>
<organism evidence="1 2">
    <name type="scientific">Diphasiastrum complanatum</name>
    <name type="common">Issler's clubmoss</name>
    <name type="synonym">Lycopodium complanatum</name>
    <dbReference type="NCBI Taxonomy" id="34168"/>
    <lineage>
        <taxon>Eukaryota</taxon>
        <taxon>Viridiplantae</taxon>
        <taxon>Streptophyta</taxon>
        <taxon>Embryophyta</taxon>
        <taxon>Tracheophyta</taxon>
        <taxon>Lycopodiopsida</taxon>
        <taxon>Lycopodiales</taxon>
        <taxon>Lycopodiaceae</taxon>
        <taxon>Lycopodioideae</taxon>
        <taxon>Diphasiastrum</taxon>
    </lineage>
</organism>
<protein>
    <submittedName>
        <fullName evidence="1">Uncharacterized protein</fullName>
    </submittedName>
</protein>
<dbReference type="EMBL" id="CM055110">
    <property type="protein sequence ID" value="KAJ7521432.1"/>
    <property type="molecule type" value="Genomic_DNA"/>
</dbReference>
<proteinExistence type="predicted"/>
<evidence type="ECO:0000313" key="1">
    <source>
        <dbReference type="EMBL" id="KAJ7521432.1"/>
    </source>
</evidence>
<comment type="caution">
    <text evidence="1">The sequence shown here is derived from an EMBL/GenBank/DDBJ whole genome shotgun (WGS) entry which is preliminary data.</text>
</comment>
<sequence>MDDDMWLCHICTHCNEGLSRTCSMCNHSRPHSELPASLRRTTSSMSDQSDFDATDANDESAGSTGALRFLVLTILRLIAGILTCMLAIAGAFLGTIIGAIAGQTSDCGLFRGAGLGAVAGAVSTIEFTEALWACWQSEQTASRSSMAEVLENILSGIFIQQHVGPAMLLRDHHRWQVNIDNMSYEELYEMFGPGGGIKGASEVLMKNLPWHIIPEDGALDTLGERISCPICLEGLDHGQTARCLPNCQHTFHMDCVDKWLILHGSCPVCREII</sequence>
<dbReference type="Proteomes" id="UP001162992">
    <property type="component" value="Chromosome 19"/>
</dbReference>
<name>A0ACC2AW38_DIPCM</name>
<reference evidence="2" key="1">
    <citation type="journal article" date="2024" name="Proc. Natl. Acad. Sci. U.S.A.">
        <title>Extraordinary preservation of gene collinearity over three hundred million years revealed in homosporous lycophytes.</title>
        <authorList>
            <person name="Li C."/>
            <person name="Wickell D."/>
            <person name="Kuo L.Y."/>
            <person name="Chen X."/>
            <person name="Nie B."/>
            <person name="Liao X."/>
            <person name="Peng D."/>
            <person name="Ji J."/>
            <person name="Jenkins J."/>
            <person name="Williams M."/>
            <person name="Shu S."/>
            <person name="Plott C."/>
            <person name="Barry K."/>
            <person name="Rajasekar S."/>
            <person name="Grimwood J."/>
            <person name="Han X."/>
            <person name="Sun S."/>
            <person name="Hou Z."/>
            <person name="He W."/>
            <person name="Dai G."/>
            <person name="Sun C."/>
            <person name="Schmutz J."/>
            <person name="Leebens-Mack J.H."/>
            <person name="Li F.W."/>
            <person name="Wang L."/>
        </authorList>
    </citation>
    <scope>NUCLEOTIDE SEQUENCE [LARGE SCALE GENOMIC DNA]</scope>
    <source>
        <strain evidence="2">cv. PW_Plant_1</strain>
    </source>
</reference>
<gene>
    <name evidence="1" type="ORF">O6H91_19G054200</name>
</gene>
<keyword evidence="2" id="KW-1185">Reference proteome</keyword>
<evidence type="ECO:0000313" key="2">
    <source>
        <dbReference type="Proteomes" id="UP001162992"/>
    </source>
</evidence>